<comment type="similarity">
    <text evidence="4">Belongs to the fabD family.</text>
</comment>
<dbReference type="InterPro" id="IPR050858">
    <property type="entry name" value="Mal-CoA-ACP_Trans/PKS_FabD"/>
</dbReference>
<dbReference type="EC" id="2.3.1.39" evidence="4"/>
<sequence length="315" mass="34295">MGKVAFVFPGQGAQYSGMGKEFYENFPSARRVFEEAGDCLGMDMKSLCFEGSEEELKKTENTQPAILTASAAMLEVLEMEGIQCEMTAGLSLGEYTSLVASKVLDFEDAVRIVQKRGRYMQDAVPEGVGGMAAILGLKREFLQPCIEEASAYGLVEVANYNSPAQIVLSGEVEGVKKAAELAKAKGARKAVILPVSAPFHSSLLKPAGMKLEGVLRRARIAPPEIPVVTNTEAKILEGAQHVIPSLVRQVSQSVRWQDSVEYMMTEGVDTFIEIGPGKTLSGFIKRIAKENNRSVNMMNIENVQDLKGLTERIRV</sequence>
<dbReference type="AlphaFoldDB" id="A0AA43XM22"/>
<dbReference type="Gene3D" id="3.30.70.250">
    <property type="entry name" value="Malonyl-CoA ACP transacylase, ACP-binding"/>
    <property type="match status" value="1"/>
</dbReference>
<feature type="active site" evidence="5">
    <location>
        <position position="200"/>
    </location>
</feature>
<dbReference type="SUPFAM" id="SSF52151">
    <property type="entry name" value="FabD/lysophospholipase-like"/>
    <property type="match status" value="1"/>
</dbReference>
<evidence type="ECO:0000256" key="2">
    <source>
        <dbReference type="ARBA" id="ARBA00023315"/>
    </source>
</evidence>
<dbReference type="RefSeq" id="WP_160722444.1">
    <property type="nucleotide sequence ID" value="NZ_SUMG01000017.1"/>
</dbReference>
<protein>
    <recommendedName>
        <fullName evidence="4">Malonyl CoA-acyl carrier protein transacylase</fullName>
        <ecNumber evidence="4">2.3.1.39</ecNumber>
    </recommendedName>
</protein>
<evidence type="ECO:0000256" key="1">
    <source>
        <dbReference type="ARBA" id="ARBA00022679"/>
    </source>
</evidence>
<dbReference type="PIRSF" id="PIRSF000446">
    <property type="entry name" value="Mct"/>
    <property type="match status" value="1"/>
</dbReference>
<keyword evidence="8" id="KW-1185">Reference proteome</keyword>
<dbReference type="GO" id="GO:0004314">
    <property type="term" value="F:[acyl-carrier-protein] S-malonyltransferase activity"/>
    <property type="evidence" value="ECO:0007669"/>
    <property type="project" value="UniProtKB-EC"/>
</dbReference>
<organism evidence="7 8">
    <name type="scientific">Isachenkonia alkalipeptolytica</name>
    <dbReference type="NCBI Taxonomy" id="2565777"/>
    <lineage>
        <taxon>Bacteria</taxon>
        <taxon>Bacillati</taxon>
        <taxon>Bacillota</taxon>
        <taxon>Clostridia</taxon>
        <taxon>Eubacteriales</taxon>
        <taxon>Clostridiaceae</taxon>
        <taxon>Isachenkonia</taxon>
    </lineage>
</organism>
<dbReference type="InterPro" id="IPR014043">
    <property type="entry name" value="Acyl_transferase_dom"/>
</dbReference>
<dbReference type="Proteomes" id="UP000449710">
    <property type="component" value="Unassembled WGS sequence"/>
</dbReference>
<dbReference type="InterPro" id="IPR016036">
    <property type="entry name" value="Malonyl_transacylase_ACP-bd"/>
</dbReference>
<dbReference type="GO" id="GO:0006633">
    <property type="term" value="P:fatty acid biosynthetic process"/>
    <property type="evidence" value="ECO:0007669"/>
    <property type="project" value="TreeGrafter"/>
</dbReference>
<accession>A0AA43XM22</accession>
<dbReference type="SUPFAM" id="SSF55048">
    <property type="entry name" value="Probable ACP-binding domain of malonyl-CoA ACP transacylase"/>
    <property type="match status" value="1"/>
</dbReference>
<keyword evidence="1 4" id="KW-0808">Transferase</keyword>
<dbReference type="NCBIfam" id="TIGR00128">
    <property type="entry name" value="fabD"/>
    <property type="match status" value="1"/>
</dbReference>
<evidence type="ECO:0000256" key="4">
    <source>
        <dbReference type="PIRNR" id="PIRNR000446"/>
    </source>
</evidence>
<reference evidence="7 8" key="1">
    <citation type="submission" date="2019-04" db="EMBL/GenBank/DDBJ databases">
        <title>Isachenkonia alkalipeptolytica gen. nov. sp. nov. a new anaerobic, alkiliphilic organothrophic bacterium capable to reduce synthesized ferrihydrite isolated from a soda lake.</title>
        <authorList>
            <person name="Toshchakov S.V."/>
            <person name="Zavarzina D.G."/>
            <person name="Zhilina T.N."/>
            <person name="Kostrikina N.A."/>
            <person name="Kublanov I.V."/>
        </authorList>
    </citation>
    <scope>NUCLEOTIDE SEQUENCE [LARGE SCALE GENOMIC DNA]</scope>
    <source>
        <strain evidence="7 8">Z-1701</strain>
    </source>
</reference>
<dbReference type="GO" id="GO:0005829">
    <property type="term" value="C:cytosol"/>
    <property type="evidence" value="ECO:0007669"/>
    <property type="project" value="TreeGrafter"/>
</dbReference>
<evidence type="ECO:0000313" key="8">
    <source>
        <dbReference type="Proteomes" id="UP000449710"/>
    </source>
</evidence>
<dbReference type="EMBL" id="SUMG01000017">
    <property type="protein sequence ID" value="NBG89107.1"/>
    <property type="molecule type" value="Genomic_DNA"/>
</dbReference>
<comment type="caution">
    <text evidence="7">The sequence shown here is derived from an EMBL/GenBank/DDBJ whole genome shotgun (WGS) entry which is preliminary data.</text>
</comment>
<dbReference type="Gene3D" id="3.40.366.10">
    <property type="entry name" value="Malonyl-Coenzyme A Acyl Carrier Protein, domain 2"/>
    <property type="match status" value="1"/>
</dbReference>
<evidence type="ECO:0000256" key="3">
    <source>
        <dbReference type="ARBA" id="ARBA00048462"/>
    </source>
</evidence>
<dbReference type="SMART" id="SM00827">
    <property type="entry name" value="PKS_AT"/>
    <property type="match status" value="1"/>
</dbReference>
<evidence type="ECO:0000256" key="5">
    <source>
        <dbReference type="PIRSR" id="PIRSR000446-1"/>
    </source>
</evidence>
<dbReference type="InterPro" id="IPR024925">
    <property type="entry name" value="Malonyl_CoA-ACP_transAc"/>
</dbReference>
<dbReference type="InterPro" id="IPR004410">
    <property type="entry name" value="Malonyl_CoA-ACP_transAc_FabD"/>
</dbReference>
<dbReference type="InterPro" id="IPR016035">
    <property type="entry name" value="Acyl_Trfase/lysoPLipase"/>
</dbReference>
<keyword evidence="2 4" id="KW-0012">Acyltransferase</keyword>
<dbReference type="PANTHER" id="PTHR42681:SF1">
    <property type="entry name" value="MALONYL-COA-ACYL CARRIER PROTEIN TRANSACYLASE, MITOCHONDRIAL"/>
    <property type="match status" value="1"/>
</dbReference>
<name>A0AA43XM22_9CLOT</name>
<evidence type="ECO:0000313" key="7">
    <source>
        <dbReference type="EMBL" id="NBG89107.1"/>
    </source>
</evidence>
<feature type="active site" evidence="5">
    <location>
        <position position="91"/>
    </location>
</feature>
<comment type="catalytic activity">
    <reaction evidence="3 4">
        <text>holo-[ACP] + malonyl-CoA = malonyl-[ACP] + CoA</text>
        <dbReference type="Rhea" id="RHEA:41792"/>
        <dbReference type="Rhea" id="RHEA-COMP:9623"/>
        <dbReference type="Rhea" id="RHEA-COMP:9685"/>
        <dbReference type="ChEBI" id="CHEBI:57287"/>
        <dbReference type="ChEBI" id="CHEBI:57384"/>
        <dbReference type="ChEBI" id="CHEBI:64479"/>
        <dbReference type="ChEBI" id="CHEBI:78449"/>
        <dbReference type="EC" id="2.3.1.39"/>
    </reaction>
</comment>
<gene>
    <name evidence="7" type="primary">fabD</name>
    <name evidence="7" type="ORF">ISALK_11470</name>
</gene>
<feature type="domain" description="Malonyl-CoA:ACP transacylase (MAT)" evidence="6">
    <location>
        <begin position="7"/>
        <end position="298"/>
    </location>
</feature>
<evidence type="ECO:0000259" key="6">
    <source>
        <dbReference type="SMART" id="SM00827"/>
    </source>
</evidence>
<dbReference type="PANTHER" id="PTHR42681">
    <property type="entry name" value="MALONYL-COA-ACYL CARRIER PROTEIN TRANSACYLASE, MITOCHONDRIAL"/>
    <property type="match status" value="1"/>
</dbReference>
<dbReference type="FunFam" id="3.30.70.250:FF:000001">
    <property type="entry name" value="Malonyl CoA-acyl carrier protein transacylase"/>
    <property type="match status" value="1"/>
</dbReference>
<proteinExistence type="inferred from homology"/>
<dbReference type="Pfam" id="PF00698">
    <property type="entry name" value="Acyl_transf_1"/>
    <property type="match status" value="1"/>
</dbReference>
<dbReference type="InterPro" id="IPR001227">
    <property type="entry name" value="Ac_transferase_dom_sf"/>
</dbReference>